<comment type="caution">
    <text evidence="3">The sequence shown here is derived from an EMBL/GenBank/DDBJ whole genome shotgun (WGS) entry which is preliminary data.</text>
</comment>
<feature type="region of interest" description="Disordered" evidence="1">
    <location>
        <begin position="347"/>
        <end position="378"/>
    </location>
</feature>
<dbReference type="InterPro" id="IPR005094">
    <property type="entry name" value="Endonuclease_MobA/VirD2"/>
</dbReference>
<feature type="domain" description="MobA/VirD2-like nuclease" evidence="2">
    <location>
        <begin position="17"/>
        <end position="151"/>
    </location>
</feature>
<reference evidence="3" key="2">
    <citation type="submission" date="2020-09" db="EMBL/GenBank/DDBJ databases">
        <authorList>
            <person name="Sun Q."/>
            <person name="Zhou Y."/>
        </authorList>
    </citation>
    <scope>NUCLEOTIDE SEQUENCE</scope>
    <source>
        <strain evidence="3">CGMCC 1.15448</strain>
    </source>
</reference>
<evidence type="ECO:0000259" key="2">
    <source>
        <dbReference type="Pfam" id="PF03432"/>
    </source>
</evidence>
<gene>
    <name evidence="3" type="ORF">GCM10011511_57690</name>
</gene>
<feature type="compositionally biased region" description="Basic residues" evidence="1">
    <location>
        <begin position="406"/>
        <end position="417"/>
    </location>
</feature>
<reference evidence="3" key="1">
    <citation type="journal article" date="2014" name="Int. J. Syst. Evol. Microbiol.">
        <title>Complete genome sequence of Corynebacterium casei LMG S-19264T (=DSM 44701T), isolated from a smear-ripened cheese.</title>
        <authorList>
            <consortium name="US DOE Joint Genome Institute (JGI-PGF)"/>
            <person name="Walter F."/>
            <person name="Albersmeier A."/>
            <person name="Kalinowski J."/>
            <person name="Ruckert C."/>
        </authorList>
    </citation>
    <scope>NUCLEOTIDE SEQUENCE</scope>
    <source>
        <strain evidence="3">CGMCC 1.15448</strain>
    </source>
</reference>
<organism evidence="3 4">
    <name type="scientific">Puia dinghuensis</name>
    <dbReference type="NCBI Taxonomy" id="1792502"/>
    <lineage>
        <taxon>Bacteria</taxon>
        <taxon>Pseudomonadati</taxon>
        <taxon>Bacteroidota</taxon>
        <taxon>Chitinophagia</taxon>
        <taxon>Chitinophagales</taxon>
        <taxon>Chitinophagaceae</taxon>
        <taxon>Puia</taxon>
    </lineage>
</organism>
<feature type="compositionally biased region" description="Basic and acidic residues" evidence="1">
    <location>
        <begin position="351"/>
        <end position="361"/>
    </location>
</feature>
<dbReference type="RefSeq" id="WP_188938307.1">
    <property type="nucleotide sequence ID" value="NZ_BMJC01000009.1"/>
</dbReference>
<sequence>MVVRIRTGKSIRGALSYNERKVTKGNADLLLASGFSCEVNRLGFSEKLRRFELLTEKNKWVQTNTLHLSLNFSPKEQLSPEKMQMIALDYMNRIGFGEQPFLVYRHRDANHPHIHIITTNIQKTGRRISLHNIGRTKSEPARKAIEEAFNLVKAETAKKQTVPQLTALELLPAKYGKEETKQTITNILGEVLRTYKFSNLMELNVILRQRNVLADRGPINSRMYNHGGLVYSLLDKNGFRTGIPIKASNIYGAPILKMLEKKFAANAVRKLTTTQSARNAVSYNLTHSRTIGEFSSKLQARNIFLHFDKDIQGNIETVYFVDHKNKATYSNEELNIPLSDLDRLTSNVPGAEKRNSIDLRGTKKKTTARSTTSHPLLHFGTHSTKGVIDILLRPEFGQGGSSGAGPKKKKKRRKPPL</sequence>
<protein>
    <submittedName>
        <fullName evidence="3">Mobilization protein</fullName>
    </submittedName>
</protein>
<evidence type="ECO:0000313" key="3">
    <source>
        <dbReference type="EMBL" id="GGB26180.1"/>
    </source>
</evidence>
<dbReference type="EMBL" id="BMJC01000009">
    <property type="protein sequence ID" value="GGB26180.1"/>
    <property type="molecule type" value="Genomic_DNA"/>
</dbReference>
<dbReference type="Pfam" id="PF03432">
    <property type="entry name" value="Relaxase"/>
    <property type="match status" value="1"/>
</dbReference>
<evidence type="ECO:0000313" key="4">
    <source>
        <dbReference type="Proteomes" id="UP000607559"/>
    </source>
</evidence>
<evidence type="ECO:0000256" key="1">
    <source>
        <dbReference type="SAM" id="MobiDB-lite"/>
    </source>
</evidence>
<name>A0A8J2UMA8_9BACT</name>
<proteinExistence type="predicted"/>
<dbReference type="AlphaFoldDB" id="A0A8J2UMA8"/>
<accession>A0A8J2UMA8</accession>
<keyword evidence="4" id="KW-1185">Reference proteome</keyword>
<feature type="region of interest" description="Disordered" evidence="1">
    <location>
        <begin position="395"/>
        <end position="417"/>
    </location>
</feature>
<dbReference type="Proteomes" id="UP000607559">
    <property type="component" value="Unassembled WGS sequence"/>
</dbReference>